<dbReference type="Gene3D" id="3.30.200.20">
    <property type="entry name" value="Phosphorylase Kinase, domain 1"/>
    <property type="match status" value="1"/>
</dbReference>
<keyword evidence="4" id="KW-0418">Kinase</keyword>
<dbReference type="AlphaFoldDB" id="A0A835IFI9"/>
<keyword evidence="2" id="KW-0808">Transferase</keyword>
<evidence type="ECO:0000259" key="6">
    <source>
        <dbReference type="PROSITE" id="PS50011"/>
    </source>
</evidence>
<keyword evidence="8" id="KW-1185">Reference proteome</keyword>
<proteinExistence type="predicted"/>
<reference evidence="7 8" key="1">
    <citation type="submission" date="2020-10" db="EMBL/GenBank/DDBJ databases">
        <title>The Coptis chinensis genome and diversification of protoberbering-type alkaloids.</title>
        <authorList>
            <person name="Wang B."/>
            <person name="Shu S."/>
            <person name="Song C."/>
            <person name="Liu Y."/>
        </authorList>
    </citation>
    <scope>NUCLEOTIDE SEQUENCE [LARGE SCALE GENOMIC DNA]</scope>
    <source>
        <strain evidence="7">HL-2020</strain>
        <tissue evidence="7">Leaf</tissue>
    </source>
</reference>
<dbReference type="Pfam" id="PF00069">
    <property type="entry name" value="Pkinase"/>
    <property type="match status" value="1"/>
</dbReference>
<dbReference type="InterPro" id="IPR051175">
    <property type="entry name" value="CLK_kinases"/>
</dbReference>
<dbReference type="SMART" id="SM00220">
    <property type="entry name" value="S_TKc"/>
    <property type="match status" value="1"/>
</dbReference>
<evidence type="ECO:0000313" key="7">
    <source>
        <dbReference type="EMBL" id="KAF9615477.1"/>
    </source>
</evidence>
<dbReference type="Proteomes" id="UP000631114">
    <property type="component" value="Unassembled WGS sequence"/>
</dbReference>
<keyword evidence="1" id="KW-0723">Serine/threonine-protein kinase</keyword>
<accession>A0A835IFI9</accession>
<dbReference type="PROSITE" id="PS50011">
    <property type="entry name" value="PROTEIN_KINASE_DOM"/>
    <property type="match status" value="1"/>
</dbReference>
<evidence type="ECO:0000256" key="1">
    <source>
        <dbReference type="ARBA" id="ARBA00022527"/>
    </source>
</evidence>
<name>A0A835IFI9_9MAGN</name>
<dbReference type="GO" id="GO:0005634">
    <property type="term" value="C:nucleus"/>
    <property type="evidence" value="ECO:0007669"/>
    <property type="project" value="TreeGrafter"/>
</dbReference>
<organism evidence="7 8">
    <name type="scientific">Coptis chinensis</name>
    <dbReference type="NCBI Taxonomy" id="261450"/>
    <lineage>
        <taxon>Eukaryota</taxon>
        <taxon>Viridiplantae</taxon>
        <taxon>Streptophyta</taxon>
        <taxon>Embryophyta</taxon>
        <taxon>Tracheophyta</taxon>
        <taxon>Spermatophyta</taxon>
        <taxon>Magnoliopsida</taxon>
        <taxon>Ranunculales</taxon>
        <taxon>Ranunculaceae</taxon>
        <taxon>Coptidoideae</taxon>
        <taxon>Coptis</taxon>
    </lineage>
</organism>
<dbReference type="EMBL" id="JADFTS010000003">
    <property type="protein sequence ID" value="KAF9615477.1"/>
    <property type="molecule type" value="Genomic_DNA"/>
</dbReference>
<dbReference type="Gene3D" id="1.10.510.10">
    <property type="entry name" value="Transferase(Phosphotransferase) domain 1"/>
    <property type="match status" value="1"/>
</dbReference>
<sequence length="327" mass="36376">MHDSGEHAKVLKCVDTLGQNLVAIKVFRGNKGSHAVGVVDMLTLLKLSMHDKGGVKYMSVLDQAYTSFNAKARMSNFLLSTFASSAENCCNPLHVCIMHDLHFVHASLSPAHVLFASYYKENISAFKRSGVFAHYKSPAAVKLIDFASSFYEYTDIPCIKSRRPYRAPEVILGLRLSCACDVWSVGCILVELCLGKQLFRTAEDLDHLAMMECVFGKLPQYMLQKAASNAERCIKKKRCIKNSELECSGSTLEGSIETVEKLPKLNELVPGNFKDEKGNFIGLLEGLLKYDPSVRLTARQALGHPFFSDFILEAERGLEWPKILEGP</sequence>
<dbReference type="SUPFAM" id="SSF56112">
    <property type="entry name" value="Protein kinase-like (PK-like)"/>
    <property type="match status" value="1"/>
</dbReference>
<dbReference type="OrthoDB" id="283111at2759"/>
<dbReference type="InterPro" id="IPR000719">
    <property type="entry name" value="Prot_kinase_dom"/>
</dbReference>
<gene>
    <name evidence="7" type="ORF">IFM89_023735</name>
</gene>
<dbReference type="GO" id="GO:0004674">
    <property type="term" value="F:protein serine/threonine kinase activity"/>
    <property type="evidence" value="ECO:0007669"/>
    <property type="project" value="UniProtKB-KW"/>
</dbReference>
<evidence type="ECO:0000313" key="8">
    <source>
        <dbReference type="Proteomes" id="UP000631114"/>
    </source>
</evidence>
<evidence type="ECO:0000256" key="2">
    <source>
        <dbReference type="ARBA" id="ARBA00022679"/>
    </source>
</evidence>
<evidence type="ECO:0000256" key="5">
    <source>
        <dbReference type="ARBA" id="ARBA00022840"/>
    </source>
</evidence>
<evidence type="ECO:0000256" key="4">
    <source>
        <dbReference type="ARBA" id="ARBA00022777"/>
    </source>
</evidence>
<keyword evidence="5" id="KW-0067">ATP-binding</keyword>
<comment type="caution">
    <text evidence="7">The sequence shown here is derived from an EMBL/GenBank/DDBJ whole genome shotgun (WGS) entry which is preliminary data.</text>
</comment>
<dbReference type="PANTHER" id="PTHR45646">
    <property type="entry name" value="SERINE/THREONINE-PROTEIN KINASE DOA-RELATED"/>
    <property type="match status" value="1"/>
</dbReference>
<dbReference type="InterPro" id="IPR011009">
    <property type="entry name" value="Kinase-like_dom_sf"/>
</dbReference>
<feature type="domain" description="Protein kinase" evidence="6">
    <location>
        <begin position="1"/>
        <end position="307"/>
    </location>
</feature>
<evidence type="ECO:0000256" key="3">
    <source>
        <dbReference type="ARBA" id="ARBA00022741"/>
    </source>
</evidence>
<protein>
    <recommendedName>
        <fullName evidence="6">Protein kinase domain-containing protein</fullName>
    </recommendedName>
</protein>
<dbReference type="GO" id="GO:0005524">
    <property type="term" value="F:ATP binding"/>
    <property type="evidence" value="ECO:0007669"/>
    <property type="project" value="UniProtKB-KW"/>
</dbReference>
<keyword evidence="3" id="KW-0547">Nucleotide-binding</keyword>
<dbReference type="PANTHER" id="PTHR45646:SF11">
    <property type="entry name" value="SERINE_THREONINE-PROTEIN KINASE DOA"/>
    <property type="match status" value="1"/>
</dbReference>